<protein>
    <submittedName>
        <fullName evidence="1">MSHA biogenesis protein MshI</fullName>
    </submittedName>
</protein>
<dbReference type="STRING" id="915471.SAMN05216201_102119"/>
<reference evidence="2" key="1">
    <citation type="submission" date="2016-10" db="EMBL/GenBank/DDBJ databases">
        <authorList>
            <person name="Varghese N."/>
            <person name="Submissions S."/>
        </authorList>
    </citation>
    <scope>NUCLEOTIDE SEQUENCE [LARGE SCALE GENOMIC DNA]</scope>
    <source>
        <strain evidence="2">LMG 25967</strain>
    </source>
</reference>
<evidence type="ECO:0000313" key="1">
    <source>
        <dbReference type="EMBL" id="SEI75973.1"/>
    </source>
</evidence>
<dbReference type="Proteomes" id="UP000242930">
    <property type="component" value="Unassembled WGS sequence"/>
</dbReference>
<dbReference type="PROSITE" id="PS51257">
    <property type="entry name" value="PROKAR_LIPOPROTEIN"/>
    <property type="match status" value="1"/>
</dbReference>
<name>A0A1H6T7A6_9PSED</name>
<dbReference type="InterPro" id="IPR043129">
    <property type="entry name" value="ATPase_NBD"/>
</dbReference>
<proteinExistence type="predicted"/>
<dbReference type="EMBL" id="FNZE01000002">
    <property type="protein sequence ID" value="SEI75973.1"/>
    <property type="molecule type" value="Genomic_DNA"/>
</dbReference>
<dbReference type="AlphaFoldDB" id="A0A1H6T7A6"/>
<dbReference type="SUPFAM" id="SSF53067">
    <property type="entry name" value="Actin-like ATPase domain"/>
    <property type="match status" value="1"/>
</dbReference>
<organism evidence="1 2">
    <name type="scientific">Pseudomonas linyingensis</name>
    <dbReference type="NCBI Taxonomy" id="915471"/>
    <lineage>
        <taxon>Bacteria</taxon>
        <taxon>Pseudomonadati</taxon>
        <taxon>Pseudomonadota</taxon>
        <taxon>Gammaproteobacteria</taxon>
        <taxon>Pseudomonadales</taxon>
        <taxon>Pseudomonadaceae</taxon>
        <taxon>Pseudomonas</taxon>
    </lineage>
</organism>
<dbReference type="Gene3D" id="3.30.420.380">
    <property type="match status" value="1"/>
</dbReference>
<keyword evidence="2" id="KW-1185">Reference proteome</keyword>
<accession>A0A1H6T7A6</accession>
<evidence type="ECO:0000313" key="2">
    <source>
        <dbReference type="Proteomes" id="UP000242930"/>
    </source>
</evidence>
<sequence length="329" mass="35699">MLAWLKRSKTTADRLLGLAPVAGGCVLVCLQRSAGPVRLPTCEFIAAAPGSQGEVLRQRVEALGLQGLPVNLLLSAADYQLLLVERPDVPPAELRAAMRWRIRELVNAPLDSLVVDAFALPDDAYRGRTPMAYCAVLSRARMQALADWVEGAGLRLHSIDIAEMALRNLGLLIAGESQNLAVLKLNARDGLICVQHGRDLYMARRIERGLDNRGADSAQLALEIQRSLDYFESQLGKGPVGRLLLLPVPAVGEQLHAELGLPLSVRIERLALDELFAGSPLLELPADQQALYLPAIGAALRQEHAEAVEPRQAAPRRAQMAAVRHLETS</sequence>
<gene>
    <name evidence="1" type="ORF">SAMN05216201_102119</name>
</gene>